<proteinExistence type="predicted"/>
<dbReference type="Gene3D" id="1.10.10.10">
    <property type="entry name" value="Winged helix-like DNA-binding domain superfamily/Winged helix DNA-binding domain"/>
    <property type="match status" value="1"/>
</dbReference>
<dbReference type="Pfam" id="PF00392">
    <property type="entry name" value="GntR"/>
    <property type="match status" value="1"/>
</dbReference>
<protein>
    <submittedName>
        <fullName evidence="5">FadR family transcriptional regulator</fullName>
    </submittedName>
</protein>
<keyword evidence="1" id="KW-0805">Transcription regulation</keyword>
<accession>A0A9D1KAJ0</accession>
<reference evidence="5" key="2">
    <citation type="journal article" date="2021" name="PeerJ">
        <title>Extensive microbial diversity within the chicken gut microbiome revealed by metagenomics and culture.</title>
        <authorList>
            <person name="Gilroy R."/>
            <person name="Ravi A."/>
            <person name="Getino M."/>
            <person name="Pursley I."/>
            <person name="Horton D.L."/>
            <person name="Alikhan N.F."/>
            <person name="Baker D."/>
            <person name="Gharbi K."/>
            <person name="Hall N."/>
            <person name="Watson M."/>
            <person name="Adriaenssens E.M."/>
            <person name="Foster-Nyarko E."/>
            <person name="Jarju S."/>
            <person name="Secka A."/>
            <person name="Antonio M."/>
            <person name="Oren A."/>
            <person name="Chaudhuri R.R."/>
            <person name="La Ragione R."/>
            <person name="Hildebrand F."/>
            <person name="Pallen M.J."/>
        </authorList>
    </citation>
    <scope>NUCLEOTIDE SEQUENCE</scope>
    <source>
        <strain evidence="5">ChiHecec3B27-6122</strain>
    </source>
</reference>
<dbReference type="GO" id="GO:0003677">
    <property type="term" value="F:DNA binding"/>
    <property type="evidence" value="ECO:0007669"/>
    <property type="project" value="UniProtKB-KW"/>
</dbReference>
<dbReference type="CDD" id="cd07377">
    <property type="entry name" value="WHTH_GntR"/>
    <property type="match status" value="1"/>
</dbReference>
<dbReference type="AlphaFoldDB" id="A0A9D1KAJ0"/>
<evidence type="ECO:0000313" key="6">
    <source>
        <dbReference type="Proteomes" id="UP000886876"/>
    </source>
</evidence>
<dbReference type="SMART" id="SM00345">
    <property type="entry name" value="HTH_GNTR"/>
    <property type="match status" value="1"/>
</dbReference>
<dbReference type="Proteomes" id="UP000886876">
    <property type="component" value="Unassembled WGS sequence"/>
</dbReference>
<dbReference type="GO" id="GO:0003700">
    <property type="term" value="F:DNA-binding transcription factor activity"/>
    <property type="evidence" value="ECO:0007669"/>
    <property type="project" value="InterPro"/>
</dbReference>
<evidence type="ECO:0000259" key="4">
    <source>
        <dbReference type="PROSITE" id="PS50949"/>
    </source>
</evidence>
<keyword evidence="2" id="KW-0238">DNA-binding</keyword>
<reference evidence="5" key="1">
    <citation type="submission" date="2020-10" db="EMBL/GenBank/DDBJ databases">
        <authorList>
            <person name="Gilroy R."/>
        </authorList>
    </citation>
    <scope>NUCLEOTIDE SEQUENCE</scope>
    <source>
        <strain evidence="5">ChiHecec3B27-6122</strain>
    </source>
</reference>
<dbReference type="Gene3D" id="1.20.120.530">
    <property type="entry name" value="GntR ligand-binding domain-like"/>
    <property type="match status" value="1"/>
</dbReference>
<feature type="domain" description="HTH gntR-type" evidence="4">
    <location>
        <begin position="9"/>
        <end position="77"/>
    </location>
</feature>
<keyword evidence="3" id="KW-0804">Transcription</keyword>
<dbReference type="SUPFAM" id="SSF48008">
    <property type="entry name" value="GntR ligand-binding domain-like"/>
    <property type="match status" value="1"/>
</dbReference>
<comment type="caution">
    <text evidence="5">The sequence shown here is derived from an EMBL/GenBank/DDBJ whole genome shotgun (WGS) entry which is preliminary data.</text>
</comment>
<dbReference type="InterPro" id="IPR036390">
    <property type="entry name" value="WH_DNA-bd_sf"/>
</dbReference>
<dbReference type="EMBL" id="DVJS01000254">
    <property type="protein sequence ID" value="HIS98322.1"/>
    <property type="molecule type" value="Genomic_DNA"/>
</dbReference>
<dbReference type="SUPFAM" id="SSF46785">
    <property type="entry name" value="Winged helix' DNA-binding domain"/>
    <property type="match status" value="1"/>
</dbReference>
<dbReference type="SMART" id="SM00895">
    <property type="entry name" value="FCD"/>
    <property type="match status" value="1"/>
</dbReference>
<dbReference type="InterPro" id="IPR000524">
    <property type="entry name" value="Tscrpt_reg_HTH_GntR"/>
</dbReference>
<dbReference type="PANTHER" id="PTHR43537">
    <property type="entry name" value="TRANSCRIPTIONAL REGULATOR, GNTR FAMILY"/>
    <property type="match status" value="1"/>
</dbReference>
<organism evidence="5 6">
    <name type="scientific">Candidatus Scatomorpha pullistercoris</name>
    <dbReference type="NCBI Taxonomy" id="2840929"/>
    <lineage>
        <taxon>Bacteria</taxon>
        <taxon>Bacillati</taxon>
        <taxon>Bacillota</taxon>
        <taxon>Clostridia</taxon>
        <taxon>Eubacteriales</taxon>
        <taxon>Candidatus Scatomorpha</taxon>
    </lineage>
</organism>
<evidence type="ECO:0000256" key="2">
    <source>
        <dbReference type="ARBA" id="ARBA00023125"/>
    </source>
</evidence>
<gene>
    <name evidence="5" type="ORF">IAD42_10120</name>
</gene>
<dbReference type="InterPro" id="IPR011711">
    <property type="entry name" value="GntR_C"/>
</dbReference>
<dbReference type="Pfam" id="PF07729">
    <property type="entry name" value="FCD"/>
    <property type="match status" value="1"/>
</dbReference>
<dbReference type="InterPro" id="IPR036388">
    <property type="entry name" value="WH-like_DNA-bd_sf"/>
</dbReference>
<dbReference type="PANTHER" id="PTHR43537:SF5">
    <property type="entry name" value="UXU OPERON TRANSCRIPTIONAL REGULATOR"/>
    <property type="match status" value="1"/>
</dbReference>
<dbReference type="PROSITE" id="PS50949">
    <property type="entry name" value="HTH_GNTR"/>
    <property type="match status" value="1"/>
</dbReference>
<evidence type="ECO:0000256" key="1">
    <source>
        <dbReference type="ARBA" id="ARBA00023015"/>
    </source>
</evidence>
<name>A0A9D1KAJ0_9FIRM</name>
<evidence type="ECO:0000256" key="3">
    <source>
        <dbReference type="ARBA" id="ARBA00023163"/>
    </source>
</evidence>
<evidence type="ECO:0000313" key="5">
    <source>
        <dbReference type="EMBL" id="HIS98322.1"/>
    </source>
</evidence>
<sequence length="235" mass="25946">MEFGQIVAPTIKELFIERIEGLIFSGALKPGDKLPSERDLAEQMKISKTIVHLGLEDLARMGFLEVTPRKGTVVADFAETGNLETLNAILRYNGGKLDRQMVVSIVELRSAIEGGALIRLGRSHTAKDMEELRSMMAEFEAASMMSPDTSEVAAALAKFHYKICTLSGNQLFPLIMNAFRGIGSILWESSAKFWGEKALYEQGMHIIGLIDEGRGEDAANYMNALFDHYLDNVGI</sequence>
<dbReference type="InterPro" id="IPR008920">
    <property type="entry name" value="TF_FadR/GntR_C"/>
</dbReference>